<keyword evidence="5" id="KW-1185">Reference proteome</keyword>
<evidence type="ECO:0000256" key="2">
    <source>
        <dbReference type="ARBA" id="ARBA00023043"/>
    </source>
</evidence>
<feature type="repeat" description="ANK" evidence="3">
    <location>
        <begin position="490"/>
        <end position="522"/>
    </location>
</feature>
<protein>
    <submittedName>
        <fullName evidence="4">Ankyrin repeat-containing domain protein</fullName>
    </submittedName>
</protein>
<dbReference type="SMART" id="SM00248">
    <property type="entry name" value="ANK"/>
    <property type="match status" value="6"/>
</dbReference>
<comment type="caution">
    <text evidence="4">The sequence shown here is derived from an EMBL/GenBank/DDBJ whole genome shotgun (WGS) entry which is preliminary data.</text>
</comment>
<dbReference type="InterPro" id="IPR036770">
    <property type="entry name" value="Ankyrin_rpt-contain_sf"/>
</dbReference>
<dbReference type="PROSITE" id="PS50088">
    <property type="entry name" value="ANK_REPEAT"/>
    <property type="match status" value="5"/>
</dbReference>
<evidence type="ECO:0000256" key="1">
    <source>
        <dbReference type="ARBA" id="ARBA00022737"/>
    </source>
</evidence>
<reference evidence="4" key="1">
    <citation type="submission" date="2023-06" db="EMBL/GenBank/DDBJ databases">
        <title>Genome-scale phylogeny and comparative genomics of the fungal order Sordariales.</title>
        <authorList>
            <consortium name="Lawrence Berkeley National Laboratory"/>
            <person name="Hensen N."/>
            <person name="Bonometti L."/>
            <person name="Westerberg I."/>
            <person name="Brannstrom I.O."/>
            <person name="Guillou S."/>
            <person name="Cros-Aarteil S."/>
            <person name="Calhoun S."/>
            <person name="Haridas S."/>
            <person name="Kuo A."/>
            <person name="Mondo S."/>
            <person name="Pangilinan J."/>
            <person name="Riley R."/>
            <person name="Labutti K."/>
            <person name="Andreopoulos B."/>
            <person name="Lipzen A."/>
            <person name="Chen C."/>
            <person name="Yanf M."/>
            <person name="Daum C."/>
            <person name="Ng V."/>
            <person name="Clum A."/>
            <person name="Steindorff A."/>
            <person name="Ohm R."/>
            <person name="Martin F."/>
            <person name="Silar P."/>
            <person name="Natvig D."/>
            <person name="Lalanne C."/>
            <person name="Gautier V."/>
            <person name="Ament-Velasquez S.L."/>
            <person name="Kruys A."/>
            <person name="Hutchinson M.I."/>
            <person name="Powell A.J."/>
            <person name="Barry K."/>
            <person name="Miller A.N."/>
            <person name="Grigoriev I.V."/>
            <person name="Debuchy R."/>
            <person name="Gladieux P."/>
            <person name="Thoren M.H."/>
            <person name="Johannesson H."/>
        </authorList>
    </citation>
    <scope>NUCLEOTIDE SEQUENCE</scope>
    <source>
        <strain evidence="4">PSN4</strain>
    </source>
</reference>
<gene>
    <name evidence="4" type="ORF">QBC47DRAFT_427471</name>
</gene>
<feature type="repeat" description="ANK" evidence="3">
    <location>
        <begin position="523"/>
        <end position="555"/>
    </location>
</feature>
<dbReference type="PANTHER" id="PTHR24173:SF74">
    <property type="entry name" value="ANKYRIN REPEAT DOMAIN-CONTAINING PROTEIN 16"/>
    <property type="match status" value="1"/>
</dbReference>
<evidence type="ECO:0000256" key="3">
    <source>
        <dbReference type="PROSITE-ProRule" id="PRU00023"/>
    </source>
</evidence>
<feature type="repeat" description="ANK" evidence="3">
    <location>
        <begin position="624"/>
        <end position="656"/>
    </location>
</feature>
<organism evidence="4 5">
    <name type="scientific">Echria macrotheca</name>
    <dbReference type="NCBI Taxonomy" id="438768"/>
    <lineage>
        <taxon>Eukaryota</taxon>
        <taxon>Fungi</taxon>
        <taxon>Dikarya</taxon>
        <taxon>Ascomycota</taxon>
        <taxon>Pezizomycotina</taxon>
        <taxon>Sordariomycetes</taxon>
        <taxon>Sordariomycetidae</taxon>
        <taxon>Sordariales</taxon>
        <taxon>Schizotheciaceae</taxon>
        <taxon>Echria</taxon>
    </lineage>
</organism>
<dbReference type="SUPFAM" id="SSF48403">
    <property type="entry name" value="Ankyrin repeat"/>
    <property type="match status" value="1"/>
</dbReference>
<name>A0AAJ0F9K5_9PEZI</name>
<sequence length="751" mass="83326">MEAAAAILGIAEITVRSGSKLWNLRCAWRDAPAELQRLSDELAQIQHFFCETERGIRRLYSVSSSSSLVAPFEKSGALGASIDGLDELLESGAVVLRNIEAFIDALYSAEKNGEGKALSQKRRAMWLAHKGKITKLRSELHNITLSICRRLIAQNVSISAEIQTSITSSRDDILSHTEGIQSNVVSHFDRQFGSLQTHMVKVVEPLREQVSLLQLQLGPPQAGIKRTETVKWASYIRHSIPPPRRVPRCSITCQCRCHAPATYSSWKVRSLSAFLGSFSLTYSARPTKMCTELSCRSNDNLPHTQVNVVYHFPDWIVRAAVSLFFSSNLHGSPEFNVRVLNRIPIESAALSQSIFGLIARRDVCELRRQLAEKRVSVYDVRDDDMTSGLSLAMRMKDATMIRLLLQAGADPYQESHDDAYTTPMDVALLQSLFGDEASKASSEAFPIFDHLLDQEQPVLHLVILGVLHMDLATVLRQPEHAQHISNTCIAGAAPLHLAALNGNNEAVRLLLRAGADANQKTFQGWTSLHLACRSGGDETARLLLDAGASVTDREPRGWTPLMSAVMSHASEPRLLRMLLRQGAELEAVDRAQSTALTFASVVGNLVAMNFLLDCGADINHTDWEGDTPLTNAVWNRQYEAVKLLLARGADFTRVDAYGRNMLHRLAIEADAKMMRIFTRIRMVGVSTIARDKDDKTPGQLFDGRTPPPDDELIKAWGELLDEVEMANEGRDGWGRWDDSDEEVFVDAVEKQ</sequence>
<proteinExistence type="predicted"/>
<evidence type="ECO:0000313" key="5">
    <source>
        <dbReference type="Proteomes" id="UP001239445"/>
    </source>
</evidence>
<dbReference type="EMBL" id="MU839827">
    <property type="protein sequence ID" value="KAK1760331.1"/>
    <property type="molecule type" value="Genomic_DNA"/>
</dbReference>
<feature type="repeat" description="ANK" evidence="3">
    <location>
        <begin position="591"/>
        <end position="623"/>
    </location>
</feature>
<keyword evidence="2 3" id="KW-0040">ANK repeat</keyword>
<evidence type="ECO:0000313" key="4">
    <source>
        <dbReference type="EMBL" id="KAK1760331.1"/>
    </source>
</evidence>
<accession>A0AAJ0F9K5</accession>
<dbReference type="InterPro" id="IPR002110">
    <property type="entry name" value="Ankyrin_rpt"/>
</dbReference>
<dbReference type="PROSITE" id="PS50297">
    <property type="entry name" value="ANK_REP_REGION"/>
    <property type="match status" value="4"/>
</dbReference>
<dbReference type="Proteomes" id="UP001239445">
    <property type="component" value="Unassembled WGS sequence"/>
</dbReference>
<dbReference type="AlphaFoldDB" id="A0AAJ0F9K5"/>
<dbReference type="Gene3D" id="1.25.40.20">
    <property type="entry name" value="Ankyrin repeat-containing domain"/>
    <property type="match status" value="1"/>
</dbReference>
<dbReference type="Pfam" id="PF12796">
    <property type="entry name" value="Ank_2"/>
    <property type="match status" value="1"/>
</dbReference>
<keyword evidence="1" id="KW-0677">Repeat</keyword>
<dbReference type="PANTHER" id="PTHR24173">
    <property type="entry name" value="ANKYRIN REPEAT CONTAINING"/>
    <property type="match status" value="1"/>
</dbReference>
<feature type="repeat" description="ANK" evidence="3">
    <location>
        <begin position="556"/>
        <end position="590"/>
    </location>
</feature>
<dbReference type="Pfam" id="PF13637">
    <property type="entry name" value="Ank_4"/>
    <property type="match status" value="1"/>
</dbReference>